<proteinExistence type="inferred from homology"/>
<name>A0A8J5LR24_ZINOF</name>
<dbReference type="Gene3D" id="1.20.5.190">
    <property type="match status" value="1"/>
</dbReference>
<feature type="region of interest" description="Disordered" evidence="3">
    <location>
        <begin position="528"/>
        <end position="560"/>
    </location>
</feature>
<reference evidence="4 5" key="1">
    <citation type="submission" date="2020-08" db="EMBL/GenBank/DDBJ databases">
        <title>Plant Genome Project.</title>
        <authorList>
            <person name="Zhang R.-G."/>
        </authorList>
    </citation>
    <scope>NUCLEOTIDE SEQUENCE [LARGE SCALE GENOMIC DNA]</scope>
    <source>
        <tissue evidence="4">Rhizome</tissue>
    </source>
</reference>
<gene>
    <name evidence="4" type="ORF">ZIOFF_008816</name>
</gene>
<feature type="region of interest" description="Disordered" evidence="3">
    <location>
        <begin position="376"/>
        <end position="501"/>
    </location>
</feature>
<dbReference type="AlphaFoldDB" id="A0A8J5LR24"/>
<organism evidence="4 5">
    <name type="scientific">Zingiber officinale</name>
    <name type="common">Ginger</name>
    <name type="synonym">Amomum zingiber</name>
    <dbReference type="NCBI Taxonomy" id="94328"/>
    <lineage>
        <taxon>Eukaryota</taxon>
        <taxon>Viridiplantae</taxon>
        <taxon>Streptophyta</taxon>
        <taxon>Embryophyta</taxon>
        <taxon>Tracheophyta</taxon>
        <taxon>Spermatophyta</taxon>
        <taxon>Magnoliopsida</taxon>
        <taxon>Liliopsida</taxon>
        <taxon>Zingiberales</taxon>
        <taxon>Zingiberaceae</taxon>
        <taxon>Zingiber</taxon>
    </lineage>
</organism>
<evidence type="ECO:0000256" key="2">
    <source>
        <dbReference type="ARBA" id="ARBA00024341"/>
    </source>
</evidence>
<sequence length="560" mass="62812">MVVAREAVSCTSFPSPMRDLTLWEGSDFFLSSDGRWKRKWNEKARTFVASASHFARTTRLLISYSAAVREICRLTLLEVFRTLSRVLETVNWKTHIWLHLCSFCLAFVPDHDMGLCKRKKVDMGRKGKWFGAVKKTFTPHCCQGNPKASLDNSVQESKLIEKGDEQRKHADSPALASAAEAEAEAAAIAAQAAAEVAVAHLATSATRHIGESREEIAAVKIQTAYRGYQARRKLRTLRGLVRLKRMLDGNAVKSQTTNTLKCMQTLARLQMIIHSRRARMIEENQALQRHLQRKHGKELENVKITEQWEVSLQSKEKFEANLLNKQDAAIRRERALAYAFTHQSRSTSRSIVPTFTDPSNPQWGWSWLERLTATKPWEKQSTKETKDHASMKSNSCTPSAAWKSRRQQSPTVVYSRTPSAMSRKKSESPRGRRGSIDCDSRSMFSVQSERPRRRSIAGSSIGDDESLVSSFTHPNYMASTVSSRAKSRSPSPACNKVQTPEKGWARTAKRHLSFSSVDYNSSTYAANARRLSGPPDVGISPLKDEAAAGEEQATTSMSMN</sequence>
<comment type="caution">
    <text evidence="4">The sequence shown here is derived from an EMBL/GenBank/DDBJ whole genome shotgun (WGS) entry which is preliminary data.</text>
</comment>
<dbReference type="PROSITE" id="PS50096">
    <property type="entry name" value="IQ"/>
    <property type="match status" value="1"/>
</dbReference>
<dbReference type="InterPro" id="IPR000048">
    <property type="entry name" value="IQ_motif_EF-hand-BS"/>
</dbReference>
<dbReference type="Proteomes" id="UP000734854">
    <property type="component" value="Unassembled WGS sequence"/>
</dbReference>
<keyword evidence="5" id="KW-1185">Reference proteome</keyword>
<dbReference type="SMART" id="SM00015">
    <property type="entry name" value="IQ"/>
    <property type="match status" value="1"/>
</dbReference>
<comment type="similarity">
    <text evidence="2">Belongs to the IQD family.</text>
</comment>
<feature type="compositionally biased region" description="Basic and acidic residues" evidence="3">
    <location>
        <begin position="376"/>
        <end position="390"/>
    </location>
</feature>
<dbReference type="CDD" id="cd23767">
    <property type="entry name" value="IQCD"/>
    <property type="match status" value="1"/>
</dbReference>
<feature type="compositionally biased region" description="Polar residues" evidence="3">
    <location>
        <begin position="467"/>
        <end position="481"/>
    </location>
</feature>
<feature type="compositionally biased region" description="Basic and acidic residues" evidence="3">
    <location>
        <begin position="424"/>
        <end position="440"/>
    </location>
</feature>
<feature type="compositionally biased region" description="Polar residues" evidence="3">
    <location>
        <begin position="407"/>
        <end position="420"/>
    </location>
</feature>
<accession>A0A8J5LR24</accession>
<protein>
    <submittedName>
        <fullName evidence="4">Uncharacterized protein</fullName>
    </submittedName>
</protein>
<dbReference type="PANTHER" id="PTHR32295:SF216">
    <property type="entry name" value="PROTEIN IQ-DOMAIN 3"/>
    <property type="match status" value="1"/>
</dbReference>
<keyword evidence="1" id="KW-0112">Calmodulin-binding</keyword>
<dbReference type="Pfam" id="PF00612">
    <property type="entry name" value="IQ"/>
    <property type="match status" value="1"/>
</dbReference>
<feature type="compositionally biased region" description="Low complexity" evidence="3">
    <location>
        <begin position="482"/>
        <end position="493"/>
    </location>
</feature>
<dbReference type="PANTHER" id="PTHR32295">
    <property type="entry name" value="IQ-DOMAIN 5-RELATED"/>
    <property type="match status" value="1"/>
</dbReference>
<dbReference type="GO" id="GO:0005516">
    <property type="term" value="F:calmodulin binding"/>
    <property type="evidence" value="ECO:0007669"/>
    <property type="project" value="UniProtKB-KW"/>
</dbReference>
<dbReference type="EMBL" id="JACMSC010000002">
    <property type="protein sequence ID" value="KAG6534910.1"/>
    <property type="molecule type" value="Genomic_DNA"/>
</dbReference>
<evidence type="ECO:0000313" key="4">
    <source>
        <dbReference type="EMBL" id="KAG6534910.1"/>
    </source>
</evidence>
<evidence type="ECO:0000256" key="1">
    <source>
        <dbReference type="ARBA" id="ARBA00022860"/>
    </source>
</evidence>
<evidence type="ECO:0000313" key="5">
    <source>
        <dbReference type="Proteomes" id="UP000734854"/>
    </source>
</evidence>
<evidence type="ECO:0000256" key="3">
    <source>
        <dbReference type="SAM" id="MobiDB-lite"/>
    </source>
</evidence>